<dbReference type="InterPro" id="IPR003775">
    <property type="entry name" value="Flagellar_assembly_factor_FliW"/>
</dbReference>
<organism evidence="5 6">
    <name type="scientific">Candidatus Manganitrophus noduliformans</name>
    <dbReference type="NCBI Taxonomy" id="2606439"/>
    <lineage>
        <taxon>Bacteria</taxon>
        <taxon>Pseudomonadati</taxon>
        <taxon>Nitrospirota</taxon>
        <taxon>Nitrospiria</taxon>
        <taxon>Candidatus Troglogloeales</taxon>
        <taxon>Candidatus Manganitrophaceae</taxon>
        <taxon>Candidatus Manganitrophus</taxon>
    </lineage>
</organism>
<gene>
    <name evidence="4" type="primary">fliW</name>
    <name evidence="5" type="ORF">MNODULE_20375</name>
</gene>
<evidence type="ECO:0000256" key="1">
    <source>
        <dbReference type="ARBA" id="ARBA00022490"/>
    </source>
</evidence>
<comment type="function">
    <text evidence="4">Acts as an anti-CsrA protein, binds CsrA and prevents it from repressing translation of its target genes, one of which is flagellin. Binds to flagellin and participates in the assembly of the flagellum.</text>
</comment>
<keyword evidence="5" id="KW-0966">Cell projection</keyword>
<dbReference type="GO" id="GO:0044780">
    <property type="term" value="P:bacterial-type flagellum assembly"/>
    <property type="evidence" value="ECO:0007669"/>
    <property type="project" value="UniProtKB-UniRule"/>
</dbReference>
<dbReference type="Gene3D" id="2.30.290.10">
    <property type="entry name" value="BH3618-like"/>
    <property type="match status" value="1"/>
</dbReference>
<dbReference type="NCBIfam" id="NF009793">
    <property type="entry name" value="PRK13285.1-1"/>
    <property type="match status" value="1"/>
</dbReference>
<dbReference type="InterPro" id="IPR024046">
    <property type="entry name" value="Flagellar_assmbl_FliW_dom_sf"/>
</dbReference>
<dbReference type="GO" id="GO:0005737">
    <property type="term" value="C:cytoplasm"/>
    <property type="evidence" value="ECO:0007669"/>
    <property type="project" value="UniProtKB-SubCell"/>
</dbReference>
<dbReference type="PANTHER" id="PTHR39190:SF1">
    <property type="entry name" value="FLAGELLAR ASSEMBLY FACTOR FLIW"/>
    <property type="match status" value="1"/>
</dbReference>
<keyword evidence="5" id="KW-0282">Flagellum</keyword>
<dbReference type="Proteomes" id="UP000534783">
    <property type="component" value="Unassembled WGS sequence"/>
</dbReference>
<keyword evidence="5" id="KW-0969">Cilium</keyword>
<dbReference type="SUPFAM" id="SSF141457">
    <property type="entry name" value="BH3618-like"/>
    <property type="match status" value="1"/>
</dbReference>
<evidence type="ECO:0000256" key="4">
    <source>
        <dbReference type="HAMAP-Rule" id="MF_01185"/>
    </source>
</evidence>
<keyword evidence="4" id="KW-0143">Chaperone</keyword>
<reference evidence="5 6" key="1">
    <citation type="journal article" date="2020" name="Nature">
        <title>Bacterial chemolithoautotrophy via manganese oxidation.</title>
        <authorList>
            <person name="Yu H."/>
            <person name="Leadbetter J.R."/>
        </authorList>
    </citation>
    <scope>NUCLEOTIDE SEQUENCE [LARGE SCALE GENOMIC DNA]</scope>
    <source>
        <strain evidence="5 6">Mn-1</strain>
    </source>
</reference>
<keyword evidence="2 4" id="KW-1005">Bacterial flagellum biogenesis</keyword>
<evidence type="ECO:0000313" key="6">
    <source>
        <dbReference type="Proteomes" id="UP000534783"/>
    </source>
</evidence>
<comment type="subcellular location">
    <subcellularLocation>
        <location evidence="4">Cytoplasm</location>
    </subcellularLocation>
</comment>
<proteinExistence type="inferred from homology"/>
<comment type="similarity">
    <text evidence="4">Belongs to the FliW family.</text>
</comment>
<comment type="caution">
    <text evidence="5">The sequence shown here is derived from an EMBL/GenBank/DDBJ whole genome shotgun (WGS) entry which is preliminary data.</text>
</comment>
<evidence type="ECO:0000313" key="5">
    <source>
        <dbReference type="EMBL" id="NKE73115.1"/>
    </source>
</evidence>
<dbReference type="AlphaFoldDB" id="A0A7X6DTI9"/>
<keyword evidence="6" id="KW-1185">Reference proteome</keyword>
<name>A0A7X6DTI9_9BACT</name>
<dbReference type="PANTHER" id="PTHR39190">
    <property type="entry name" value="FLAGELLAR ASSEMBLY FACTOR FLIW"/>
    <property type="match status" value="1"/>
</dbReference>
<accession>A0A7X6DTI9</accession>
<dbReference type="RefSeq" id="WP_168063059.1">
    <property type="nucleotide sequence ID" value="NZ_VTOW01000005.1"/>
</dbReference>
<evidence type="ECO:0000256" key="3">
    <source>
        <dbReference type="ARBA" id="ARBA00022845"/>
    </source>
</evidence>
<dbReference type="EMBL" id="VTOW01000005">
    <property type="protein sequence ID" value="NKE73115.1"/>
    <property type="molecule type" value="Genomic_DNA"/>
</dbReference>
<keyword evidence="3 4" id="KW-0810">Translation regulation</keyword>
<keyword evidence="1 4" id="KW-0963">Cytoplasm</keyword>
<evidence type="ECO:0000256" key="2">
    <source>
        <dbReference type="ARBA" id="ARBA00022795"/>
    </source>
</evidence>
<protein>
    <recommendedName>
        <fullName evidence="4">Flagellar assembly factor FliW</fullName>
    </recommendedName>
</protein>
<comment type="subunit">
    <text evidence="4">Interacts with translational regulator CsrA and flagellin(s).</text>
</comment>
<dbReference type="Pfam" id="PF02623">
    <property type="entry name" value="FliW"/>
    <property type="match status" value="1"/>
</dbReference>
<dbReference type="HAMAP" id="MF_01185">
    <property type="entry name" value="FliW"/>
    <property type="match status" value="1"/>
</dbReference>
<dbReference type="GO" id="GO:0006417">
    <property type="term" value="P:regulation of translation"/>
    <property type="evidence" value="ECO:0007669"/>
    <property type="project" value="UniProtKB-KW"/>
</dbReference>
<sequence length="150" mass="16840">MIIEVNSAKLGPLKVESDRFITFPDGIPGFSNVKRYFLVENDKGHPFCWLQAVEDPELAFIVTDPMLFNPRYQPPISLEDFKHLEIDGGESLALLVIVNVPQEDPLKMTANFMAPLVINAKIRLGKQVILNDTQYSHREPLLIPAASGRP</sequence>